<feature type="domain" description="Tyrosine specific protein phosphatases" evidence="6">
    <location>
        <begin position="99"/>
        <end position="163"/>
    </location>
</feature>
<dbReference type="InterPro" id="IPR000387">
    <property type="entry name" value="Tyr_Pase_dom"/>
</dbReference>
<dbReference type="CDD" id="cd14498">
    <property type="entry name" value="DSP"/>
    <property type="match status" value="1"/>
</dbReference>
<gene>
    <name evidence="7" type="ORF">QBC46DRAFT_23299</name>
</gene>
<feature type="domain" description="Tyrosine-protein phosphatase" evidence="5">
    <location>
        <begin position="6"/>
        <end position="183"/>
    </location>
</feature>
<dbReference type="GO" id="GO:0008138">
    <property type="term" value="F:protein tyrosine/serine/threonine phosphatase activity"/>
    <property type="evidence" value="ECO:0007669"/>
    <property type="project" value="TreeGrafter"/>
</dbReference>
<keyword evidence="8" id="KW-1185">Reference proteome</keyword>
<dbReference type="PANTHER" id="PTHR45848">
    <property type="entry name" value="DUAL SPECIFICITY PROTEIN PHOSPHATASE 12 FAMILY MEMBER"/>
    <property type="match status" value="1"/>
</dbReference>
<keyword evidence="4" id="KW-0904">Protein phosphatase</keyword>
<reference evidence="8" key="1">
    <citation type="journal article" date="2023" name="Mol. Phylogenet. Evol.">
        <title>Genome-scale phylogeny and comparative genomics of the fungal order Sordariales.</title>
        <authorList>
            <person name="Hensen N."/>
            <person name="Bonometti L."/>
            <person name="Westerberg I."/>
            <person name="Brannstrom I.O."/>
            <person name="Guillou S."/>
            <person name="Cros-Aarteil S."/>
            <person name="Calhoun S."/>
            <person name="Haridas S."/>
            <person name="Kuo A."/>
            <person name="Mondo S."/>
            <person name="Pangilinan J."/>
            <person name="Riley R."/>
            <person name="LaButti K."/>
            <person name="Andreopoulos B."/>
            <person name="Lipzen A."/>
            <person name="Chen C."/>
            <person name="Yan M."/>
            <person name="Daum C."/>
            <person name="Ng V."/>
            <person name="Clum A."/>
            <person name="Steindorff A."/>
            <person name="Ohm R.A."/>
            <person name="Martin F."/>
            <person name="Silar P."/>
            <person name="Natvig D.O."/>
            <person name="Lalanne C."/>
            <person name="Gautier V."/>
            <person name="Ament-Velasquez S.L."/>
            <person name="Kruys A."/>
            <person name="Hutchinson M.I."/>
            <person name="Powell A.J."/>
            <person name="Barry K."/>
            <person name="Miller A.N."/>
            <person name="Grigoriev I.V."/>
            <person name="Debuchy R."/>
            <person name="Gladieux P."/>
            <person name="Hiltunen Thoren M."/>
            <person name="Johannesson H."/>
        </authorList>
    </citation>
    <scope>NUCLEOTIDE SEQUENCE [LARGE SCALE GENOMIC DNA]</scope>
    <source>
        <strain evidence="8">CBS 340.73</strain>
    </source>
</reference>
<dbReference type="InterPro" id="IPR029021">
    <property type="entry name" value="Prot-tyrosine_phosphatase-like"/>
</dbReference>
<dbReference type="AlphaFoldDB" id="A0AAN6N266"/>
<organism evidence="7 8">
    <name type="scientific">Diplogelasinospora grovesii</name>
    <dbReference type="NCBI Taxonomy" id="303347"/>
    <lineage>
        <taxon>Eukaryota</taxon>
        <taxon>Fungi</taxon>
        <taxon>Dikarya</taxon>
        <taxon>Ascomycota</taxon>
        <taxon>Pezizomycotina</taxon>
        <taxon>Sordariomycetes</taxon>
        <taxon>Sordariomycetidae</taxon>
        <taxon>Sordariales</taxon>
        <taxon>Diplogelasinosporaceae</taxon>
        <taxon>Diplogelasinospora</taxon>
    </lineage>
</organism>
<dbReference type="Pfam" id="PF00782">
    <property type="entry name" value="DSPc"/>
    <property type="match status" value="1"/>
</dbReference>
<dbReference type="Gene3D" id="3.90.190.10">
    <property type="entry name" value="Protein tyrosine phosphatase superfamily"/>
    <property type="match status" value="1"/>
</dbReference>
<protein>
    <recommendedName>
        <fullName evidence="2">protein-tyrosine-phosphatase</fullName>
        <ecNumber evidence="2">3.1.3.48</ecNumber>
    </recommendedName>
</protein>
<dbReference type="EC" id="3.1.3.48" evidence="2"/>
<dbReference type="PROSITE" id="PS50056">
    <property type="entry name" value="TYR_PHOSPHATASE_2"/>
    <property type="match status" value="1"/>
</dbReference>
<dbReference type="SUPFAM" id="SSF52799">
    <property type="entry name" value="(Phosphotyrosine protein) phosphatases II"/>
    <property type="match status" value="1"/>
</dbReference>
<accession>A0AAN6N266</accession>
<evidence type="ECO:0000259" key="5">
    <source>
        <dbReference type="PROSITE" id="PS50054"/>
    </source>
</evidence>
<dbReference type="GO" id="GO:0004725">
    <property type="term" value="F:protein tyrosine phosphatase activity"/>
    <property type="evidence" value="ECO:0007669"/>
    <property type="project" value="UniProtKB-EC"/>
</dbReference>
<dbReference type="InterPro" id="IPR000340">
    <property type="entry name" value="Dual-sp_phosphatase_cat-dom"/>
</dbReference>
<dbReference type="Proteomes" id="UP001303473">
    <property type="component" value="Unassembled WGS sequence"/>
</dbReference>
<evidence type="ECO:0000256" key="3">
    <source>
        <dbReference type="ARBA" id="ARBA00022801"/>
    </source>
</evidence>
<sequence>MFSNSQITKIEEHLFIGTRVASEDCQTIMQHGIGATVTLLALPRPFWEATLPKTLETLIPNDARLYIQCQDEASFDFLSHFDEICDFIEKHTKTPEMTEEILDATERLAPGKFDERLLKPKNVLVHCQMGISRSTTAVIAYLMKKRRQSYLTVYQDVKSLRIQSEPRWAFVHQLRLWEKLDYELYKDGKKKEEYVKYLELHAQLCQGLEQGLKDGAIIKIDENWCRPLLECEAGASDTTPKEAA</sequence>
<dbReference type="EMBL" id="MU853871">
    <property type="protein sequence ID" value="KAK3936838.1"/>
    <property type="molecule type" value="Genomic_DNA"/>
</dbReference>
<comment type="similarity">
    <text evidence="1">Belongs to the protein-tyrosine phosphatase family. Non-receptor class dual specificity subfamily.</text>
</comment>
<dbReference type="InterPro" id="IPR020422">
    <property type="entry name" value="TYR_PHOSPHATASE_DUAL_dom"/>
</dbReference>
<name>A0AAN6N266_9PEZI</name>
<dbReference type="PROSITE" id="PS50054">
    <property type="entry name" value="TYR_PHOSPHATASE_DUAL"/>
    <property type="match status" value="1"/>
</dbReference>
<proteinExistence type="inferred from homology"/>
<evidence type="ECO:0000259" key="6">
    <source>
        <dbReference type="PROSITE" id="PS50056"/>
    </source>
</evidence>
<dbReference type="SMART" id="SM00195">
    <property type="entry name" value="DSPc"/>
    <property type="match status" value="1"/>
</dbReference>
<keyword evidence="3" id="KW-0378">Hydrolase</keyword>
<evidence type="ECO:0000256" key="4">
    <source>
        <dbReference type="ARBA" id="ARBA00022912"/>
    </source>
</evidence>
<evidence type="ECO:0000313" key="7">
    <source>
        <dbReference type="EMBL" id="KAK3936838.1"/>
    </source>
</evidence>
<evidence type="ECO:0000313" key="8">
    <source>
        <dbReference type="Proteomes" id="UP001303473"/>
    </source>
</evidence>
<evidence type="ECO:0000256" key="1">
    <source>
        <dbReference type="ARBA" id="ARBA00008601"/>
    </source>
</evidence>
<dbReference type="PANTHER" id="PTHR45848:SF4">
    <property type="entry name" value="DUAL SPECIFICITY PROTEIN PHOSPHATASE 12"/>
    <property type="match status" value="1"/>
</dbReference>
<dbReference type="InterPro" id="IPR016130">
    <property type="entry name" value="Tyr_Pase_AS"/>
</dbReference>
<comment type="caution">
    <text evidence="7">The sequence shown here is derived from an EMBL/GenBank/DDBJ whole genome shotgun (WGS) entry which is preliminary data.</text>
</comment>
<evidence type="ECO:0000256" key="2">
    <source>
        <dbReference type="ARBA" id="ARBA00013064"/>
    </source>
</evidence>
<dbReference type="PROSITE" id="PS00383">
    <property type="entry name" value="TYR_PHOSPHATASE_1"/>
    <property type="match status" value="1"/>
</dbReference>